<dbReference type="RefSeq" id="WP_147146140.1">
    <property type="nucleotide sequence ID" value="NZ_BJXN01000004.1"/>
</dbReference>
<feature type="domain" description="Quinate/shikimate 5-dehydrogenase/glutamyl-tRNA reductase" evidence="9">
    <location>
        <begin position="114"/>
        <end position="182"/>
    </location>
</feature>
<evidence type="ECO:0000256" key="1">
    <source>
        <dbReference type="ARBA" id="ARBA00004871"/>
    </source>
</evidence>
<dbReference type="InterPro" id="IPR011342">
    <property type="entry name" value="Shikimate_DH"/>
</dbReference>
<dbReference type="GO" id="GO:0008652">
    <property type="term" value="P:amino acid biosynthetic process"/>
    <property type="evidence" value="ECO:0007669"/>
    <property type="project" value="UniProtKB-KW"/>
</dbReference>
<evidence type="ECO:0000259" key="9">
    <source>
        <dbReference type="Pfam" id="PF01488"/>
    </source>
</evidence>
<evidence type="ECO:0000256" key="8">
    <source>
        <dbReference type="HAMAP-Rule" id="MF_00222"/>
    </source>
</evidence>
<dbReference type="InterPro" id="IPR046346">
    <property type="entry name" value="Aminoacid_DH-like_N_sf"/>
</dbReference>
<dbReference type="Proteomes" id="UP000321827">
    <property type="component" value="Unassembled WGS sequence"/>
</dbReference>
<dbReference type="EC" id="1.1.1.25" evidence="2 8"/>
<dbReference type="GO" id="GO:0004764">
    <property type="term" value="F:shikimate 3-dehydrogenase (NADP+) activity"/>
    <property type="evidence" value="ECO:0007669"/>
    <property type="project" value="UniProtKB-UniRule"/>
</dbReference>
<dbReference type="OrthoDB" id="9792692at2"/>
<dbReference type="InterPro" id="IPR022893">
    <property type="entry name" value="Shikimate_DH_fam"/>
</dbReference>
<evidence type="ECO:0000259" key="11">
    <source>
        <dbReference type="Pfam" id="PF18317"/>
    </source>
</evidence>
<reference evidence="12 13" key="1">
    <citation type="submission" date="2019-07" db="EMBL/GenBank/DDBJ databases">
        <title>Whole genome shotgun sequence of Oceanithermus desulfurans NBRC 100063.</title>
        <authorList>
            <person name="Hosoyama A."/>
            <person name="Uohara A."/>
            <person name="Ohji S."/>
            <person name="Ichikawa N."/>
        </authorList>
    </citation>
    <scope>NUCLEOTIDE SEQUENCE [LARGE SCALE GENOMIC DNA]</scope>
    <source>
        <strain evidence="12 13">NBRC 100063</strain>
    </source>
</reference>
<keyword evidence="5 8" id="KW-0560">Oxidoreductase</keyword>
<dbReference type="InterPro" id="IPR036291">
    <property type="entry name" value="NAD(P)-bd_dom_sf"/>
</dbReference>
<evidence type="ECO:0000313" key="13">
    <source>
        <dbReference type="Proteomes" id="UP000321827"/>
    </source>
</evidence>
<accession>A0A511RIB0</accession>
<proteinExistence type="inferred from homology"/>
<dbReference type="SUPFAM" id="SSF51735">
    <property type="entry name" value="NAD(P)-binding Rossmann-fold domains"/>
    <property type="match status" value="1"/>
</dbReference>
<dbReference type="GO" id="GO:0050661">
    <property type="term" value="F:NADP binding"/>
    <property type="evidence" value="ECO:0007669"/>
    <property type="project" value="InterPro"/>
</dbReference>
<comment type="caution">
    <text evidence="8">Lacks conserved residue(s) required for the propagation of feature annotation.</text>
</comment>
<comment type="catalytic activity">
    <reaction evidence="7 8">
        <text>shikimate + NADP(+) = 3-dehydroshikimate + NADPH + H(+)</text>
        <dbReference type="Rhea" id="RHEA:17737"/>
        <dbReference type="ChEBI" id="CHEBI:15378"/>
        <dbReference type="ChEBI" id="CHEBI:16630"/>
        <dbReference type="ChEBI" id="CHEBI:36208"/>
        <dbReference type="ChEBI" id="CHEBI:57783"/>
        <dbReference type="ChEBI" id="CHEBI:58349"/>
        <dbReference type="EC" id="1.1.1.25"/>
    </reaction>
</comment>
<evidence type="ECO:0000256" key="7">
    <source>
        <dbReference type="ARBA" id="ARBA00049442"/>
    </source>
</evidence>
<comment type="similarity">
    <text evidence="8">Belongs to the shikimate dehydrogenase family.</text>
</comment>
<organism evidence="12 13">
    <name type="scientific">Oceanithermus desulfurans NBRC 100063</name>
    <dbReference type="NCBI Taxonomy" id="1227550"/>
    <lineage>
        <taxon>Bacteria</taxon>
        <taxon>Thermotogati</taxon>
        <taxon>Deinococcota</taxon>
        <taxon>Deinococci</taxon>
        <taxon>Thermales</taxon>
        <taxon>Thermaceae</taxon>
        <taxon>Oceanithermus</taxon>
    </lineage>
</organism>
<keyword evidence="4 8" id="KW-0521">NADP</keyword>
<dbReference type="Gene3D" id="3.40.50.720">
    <property type="entry name" value="NAD(P)-binding Rossmann-like Domain"/>
    <property type="match status" value="1"/>
</dbReference>
<evidence type="ECO:0000256" key="2">
    <source>
        <dbReference type="ARBA" id="ARBA00012962"/>
    </source>
</evidence>
<evidence type="ECO:0000256" key="5">
    <source>
        <dbReference type="ARBA" id="ARBA00023002"/>
    </source>
</evidence>
<feature type="binding site" evidence="8">
    <location>
        <position position="207"/>
    </location>
    <ligand>
        <name>NADP(+)</name>
        <dbReference type="ChEBI" id="CHEBI:58349"/>
    </ligand>
</feature>
<dbReference type="InterPro" id="IPR013708">
    <property type="entry name" value="Shikimate_DH-bd_N"/>
</dbReference>
<keyword evidence="6 8" id="KW-0057">Aromatic amino acid biosynthesis</keyword>
<dbReference type="InterPro" id="IPR006151">
    <property type="entry name" value="Shikm_DH/Glu-tRNA_Rdtase"/>
</dbReference>
<dbReference type="UniPathway" id="UPA00053">
    <property type="reaction ID" value="UER00087"/>
</dbReference>
<dbReference type="PANTHER" id="PTHR21089:SF1">
    <property type="entry name" value="BIFUNCTIONAL 3-DEHYDROQUINATE DEHYDRATASE_SHIKIMATE DEHYDROGENASE, CHLOROPLASTIC"/>
    <property type="match status" value="1"/>
</dbReference>
<gene>
    <name evidence="8 12" type="primary">aroE</name>
    <name evidence="12" type="ORF">ODE01S_08140</name>
</gene>
<feature type="binding site" evidence="8">
    <location>
        <position position="209"/>
    </location>
    <ligand>
        <name>shikimate</name>
        <dbReference type="ChEBI" id="CHEBI:36208"/>
    </ligand>
</feature>
<dbReference type="HAMAP" id="MF_00222">
    <property type="entry name" value="Shikimate_DH_AroE"/>
    <property type="match status" value="1"/>
</dbReference>
<dbReference type="SUPFAM" id="SSF53223">
    <property type="entry name" value="Aminoacid dehydrogenase-like, N-terminal domain"/>
    <property type="match status" value="1"/>
</dbReference>
<dbReference type="EMBL" id="BJXN01000004">
    <property type="protein sequence ID" value="GEM89380.1"/>
    <property type="molecule type" value="Genomic_DNA"/>
</dbReference>
<dbReference type="InterPro" id="IPR041121">
    <property type="entry name" value="SDH_C"/>
</dbReference>
<evidence type="ECO:0000313" key="12">
    <source>
        <dbReference type="EMBL" id="GEM89380.1"/>
    </source>
</evidence>
<feature type="domain" description="Shikimate dehydrogenase substrate binding N-terminal" evidence="10">
    <location>
        <begin position="5"/>
        <end position="86"/>
    </location>
</feature>
<feature type="binding site" evidence="8">
    <location>
        <begin position="121"/>
        <end position="125"/>
    </location>
    <ligand>
        <name>NADP(+)</name>
        <dbReference type="ChEBI" id="CHEBI:58349"/>
    </ligand>
</feature>
<feature type="binding site" evidence="8">
    <location>
        <begin position="13"/>
        <end position="15"/>
    </location>
    <ligand>
        <name>shikimate</name>
        <dbReference type="ChEBI" id="CHEBI:36208"/>
    </ligand>
</feature>
<dbReference type="Pfam" id="PF08501">
    <property type="entry name" value="Shikimate_dh_N"/>
    <property type="match status" value="1"/>
</dbReference>
<dbReference type="AlphaFoldDB" id="A0A511RIB0"/>
<comment type="function">
    <text evidence="8">Involved in the biosynthesis of the chorismate, which leads to the biosynthesis of aromatic amino acids. Catalyzes the reversible NADPH linked reduction of 3-dehydroshikimate (DHSA) to yield shikimate (SA).</text>
</comment>
<dbReference type="Pfam" id="PF01488">
    <property type="entry name" value="Shikimate_DH"/>
    <property type="match status" value="1"/>
</dbReference>
<sequence length="264" mass="27823">MQLGLIGDPVHHSRSPAMMNAALAAAGLSGRYRLLPTPAEALSARLAEVRAGMAGVNVTVPHKRRVVARLDEIDPVAAAIGAVNTIVNREGRLVGFNTDADGFYWALERDGLCSGEALVLGAGGAARAVVYALVARGWLVGVHNRTLERAQRLVEEVGGWLVVPQKLEKAVRRTPLLVNATSVGLGDPEASPLPPGVLPKAGAVVDLVYQPLETRLLREARAAGLAVQDGLAMLLGQGVRAFELWTGRPAPVAVMERALREGGR</sequence>
<feature type="binding site" evidence="8">
    <location>
        <position position="99"/>
    </location>
    <ligand>
        <name>shikimate</name>
        <dbReference type="ChEBI" id="CHEBI:36208"/>
    </ligand>
</feature>
<feature type="binding site" evidence="8">
    <location>
        <position position="84"/>
    </location>
    <ligand>
        <name>shikimate</name>
        <dbReference type="ChEBI" id="CHEBI:36208"/>
    </ligand>
</feature>
<dbReference type="NCBIfam" id="TIGR00507">
    <property type="entry name" value="aroE"/>
    <property type="match status" value="1"/>
</dbReference>
<feature type="binding site" evidence="8">
    <location>
        <position position="59"/>
    </location>
    <ligand>
        <name>shikimate</name>
        <dbReference type="ChEBI" id="CHEBI:36208"/>
    </ligand>
</feature>
<feature type="active site" description="Proton acceptor" evidence="8">
    <location>
        <position position="63"/>
    </location>
</feature>
<feature type="binding site" evidence="8">
    <location>
        <begin position="144"/>
        <end position="149"/>
    </location>
    <ligand>
        <name>NADP(+)</name>
        <dbReference type="ChEBI" id="CHEBI:58349"/>
    </ligand>
</feature>
<keyword evidence="3 8" id="KW-0028">Amino-acid biosynthesis</keyword>
<name>A0A511RIB0_9DEIN</name>
<dbReference type="PANTHER" id="PTHR21089">
    <property type="entry name" value="SHIKIMATE DEHYDROGENASE"/>
    <property type="match status" value="1"/>
</dbReference>
<evidence type="ECO:0000256" key="4">
    <source>
        <dbReference type="ARBA" id="ARBA00022857"/>
    </source>
</evidence>
<dbReference type="Pfam" id="PF18317">
    <property type="entry name" value="SDH_C"/>
    <property type="match status" value="1"/>
</dbReference>
<evidence type="ECO:0000256" key="3">
    <source>
        <dbReference type="ARBA" id="ARBA00022605"/>
    </source>
</evidence>
<feature type="domain" description="SDH C-terminal" evidence="11">
    <location>
        <begin position="230"/>
        <end position="260"/>
    </location>
</feature>
<dbReference type="GO" id="GO:0009073">
    <property type="term" value="P:aromatic amino acid family biosynthetic process"/>
    <property type="evidence" value="ECO:0007669"/>
    <property type="project" value="UniProtKB-KW"/>
</dbReference>
<dbReference type="Gene3D" id="3.40.50.10860">
    <property type="entry name" value="Leucine Dehydrogenase, chain A, domain 1"/>
    <property type="match status" value="1"/>
</dbReference>
<dbReference type="CDD" id="cd01065">
    <property type="entry name" value="NAD_bind_Shikimate_DH"/>
    <property type="match status" value="1"/>
</dbReference>
<comment type="subunit">
    <text evidence="8">Homodimer.</text>
</comment>
<protein>
    <recommendedName>
        <fullName evidence="2 8">Shikimate dehydrogenase (NADP(+))</fullName>
        <shortName evidence="8">SDH</shortName>
        <ecNumber evidence="2 8">1.1.1.25</ecNumber>
    </recommendedName>
</protein>
<feature type="binding site" evidence="8">
    <location>
        <position position="230"/>
    </location>
    <ligand>
        <name>NADP(+)</name>
        <dbReference type="ChEBI" id="CHEBI:58349"/>
    </ligand>
</feature>
<evidence type="ECO:0000259" key="10">
    <source>
        <dbReference type="Pfam" id="PF08501"/>
    </source>
</evidence>
<feature type="binding site" evidence="8">
    <location>
        <position position="237"/>
    </location>
    <ligand>
        <name>shikimate</name>
        <dbReference type="ChEBI" id="CHEBI:36208"/>
    </ligand>
</feature>
<comment type="caution">
    <text evidence="12">The sequence shown here is derived from an EMBL/GenBank/DDBJ whole genome shotgun (WGS) entry which is preliminary data.</text>
</comment>
<dbReference type="GO" id="GO:0019632">
    <property type="term" value="P:shikimate metabolic process"/>
    <property type="evidence" value="ECO:0007669"/>
    <property type="project" value="InterPro"/>
</dbReference>
<comment type="pathway">
    <text evidence="1 8">Metabolic intermediate biosynthesis; chorismate biosynthesis; chorismate from D-erythrose 4-phosphate and phosphoenolpyruvate: step 4/7.</text>
</comment>
<evidence type="ECO:0000256" key="6">
    <source>
        <dbReference type="ARBA" id="ARBA00023141"/>
    </source>
</evidence>
<dbReference type="GO" id="GO:0009423">
    <property type="term" value="P:chorismate biosynthetic process"/>
    <property type="evidence" value="ECO:0007669"/>
    <property type="project" value="UniProtKB-UniRule"/>
</dbReference>